<dbReference type="AlphaFoldDB" id="A0A7W9CJU8"/>
<evidence type="ECO:0000259" key="4">
    <source>
        <dbReference type="PROSITE" id="PS51352"/>
    </source>
</evidence>
<dbReference type="RefSeq" id="WP_183213480.1">
    <property type="nucleotide sequence ID" value="NZ_JACHOR010000003.1"/>
</dbReference>
<evidence type="ECO:0000313" key="5">
    <source>
        <dbReference type="EMBL" id="MBB5746522.1"/>
    </source>
</evidence>
<evidence type="ECO:0000256" key="2">
    <source>
        <dbReference type="ARBA" id="ARBA00005791"/>
    </source>
</evidence>
<reference evidence="5 6" key="1">
    <citation type="submission" date="2020-08" db="EMBL/GenBank/DDBJ databases">
        <title>Genomic Encyclopedia of Type Strains, Phase IV (KMG-IV): sequencing the most valuable type-strain genomes for metagenomic binning, comparative biology and taxonomic classification.</title>
        <authorList>
            <person name="Goeker M."/>
        </authorList>
    </citation>
    <scope>NUCLEOTIDE SEQUENCE [LARGE SCALE GENOMIC DNA]</scope>
    <source>
        <strain evidence="5 6">DSM 4737</strain>
    </source>
</reference>
<dbReference type="EMBL" id="JACHOR010000003">
    <property type="protein sequence ID" value="MBB5746522.1"/>
    <property type="molecule type" value="Genomic_DNA"/>
</dbReference>
<dbReference type="PANTHER" id="PTHR13887:SF56">
    <property type="entry name" value="THIOREDOXIN-LIKE REDUCTASE RV2466C"/>
    <property type="match status" value="1"/>
</dbReference>
<protein>
    <submittedName>
        <fullName evidence="5">Protein-disulfide isomerase</fullName>
    </submittedName>
</protein>
<comment type="caution">
    <text evidence="5">The sequence shown here is derived from an EMBL/GenBank/DDBJ whole genome shotgun (WGS) entry which is preliminary data.</text>
</comment>
<organism evidence="5 6">
    <name type="scientific">Brevundimonas variabilis</name>
    <dbReference type="NCBI Taxonomy" id="74312"/>
    <lineage>
        <taxon>Bacteria</taxon>
        <taxon>Pseudomonadati</taxon>
        <taxon>Pseudomonadota</taxon>
        <taxon>Alphaproteobacteria</taxon>
        <taxon>Caulobacterales</taxon>
        <taxon>Caulobacteraceae</taxon>
        <taxon>Brevundimonas</taxon>
    </lineage>
</organism>
<proteinExistence type="inferred from homology"/>
<name>A0A7W9CJU8_9CAUL</name>
<dbReference type="InterPro" id="IPR036249">
    <property type="entry name" value="Thioredoxin-like_sf"/>
</dbReference>
<dbReference type="SUPFAM" id="SSF52833">
    <property type="entry name" value="Thioredoxin-like"/>
    <property type="match status" value="1"/>
</dbReference>
<dbReference type="GO" id="GO:0016853">
    <property type="term" value="F:isomerase activity"/>
    <property type="evidence" value="ECO:0007669"/>
    <property type="project" value="UniProtKB-KW"/>
</dbReference>
<comment type="similarity">
    <text evidence="2">Belongs to the thioredoxin family. DsbA subfamily.</text>
</comment>
<evidence type="ECO:0000313" key="6">
    <source>
        <dbReference type="Proteomes" id="UP000545037"/>
    </source>
</evidence>
<feature type="chain" id="PRO_5031347516" evidence="3">
    <location>
        <begin position="30"/>
        <end position="201"/>
    </location>
</feature>
<gene>
    <name evidence="5" type="ORF">GGR13_002126</name>
</gene>
<comment type="function">
    <text evidence="1">May be required for disulfide bond formation in some proteins.</text>
</comment>
<dbReference type="Gene3D" id="3.40.30.10">
    <property type="entry name" value="Glutaredoxin"/>
    <property type="match status" value="1"/>
</dbReference>
<evidence type="ECO:0000256" key="1">
    <source>
        <dbReference type="ARBA" id="ARBA00003565"/>
    </source>
</evidence>
<dbReference type="Proteomes" id="UP000545037">
    <property type="component" value="Unassembled WGS sequence"/>
</dbReference>
<dbReference type="PROSITE" id="PS51352">
    <property type="entry name" value="THIOREDOXIN_2"/>
    <property type="match status" value="1"/>
</dbReference>
<accession>A0A7W9CJU8</accession>
<feature type="signal peptide" evidence="3">
    <location>
        <begin position="1"/>
        <end position="29"/>
    </location>
</feature>
<dbReference type="Pfam" id="PF13462">
    <property type="entry name" value="Thioredoxin_4"/>
    <property type="match status" value="1"/>
</dbReference>
<keyword evidence="6" id="KW-1185">Reference proteome</keyword>
<feature type="domain" description="Thioredoxin" evidence="4">
    <location>
        <begin position="16"/>
        <end position="200"/>
    </location>
</feature>
<keyword evidence="3" id="KW-0732">Signal</keyword>
<dbReference type="InterPro" id="IPR013766">
    <property type="entry name" value="Thioredoxin_domain"/>
</dbReference>
<evidence type="ECO:0000256" key="3">
    <source>
        <dbReference type="SAM" id="SignalP"/>
    </source>
</evidence>
<dbReference type="PANTHER" id="PTHR13887">
    <property type="entry name" value="GLUTATHIONE S-TRANSFERASE KAPPA"/>
    <property type="match status" value="1"/>
</dbReference>
<dbReference type="InterPro" id="IPR012336">
    <property type="entry name" value="Thioredoxin-like_fold"/>
</dbReference>
<sequence length="201" mass="20545">MLRRNVIAAAAVVMAALIGGCSASGGATAAEGDIGTGAPAGAKVTVIEYASVTCGACAAWQAQTYAAFKAKYIDTGKVRFVFREFPTGPVEVAAAGFLTARCAGEDKYLDVVHELMASQQEMLGGGNPRTVLLRVANAAGLSEEQFTQCVTNPDNIAALEARSRAAIDAGISGTPTFLVNGVTTGRSLEELSAAIDAELAK</sequence>
<keyword evidence="5" id="KW-0413">Isomerase</keyword>
<dbReference type="PROSITE" id="PS51257">
    <property type="entry name" value="PROKAR_LIPOPROTEIN"/>
    <property type="match status" value="1"/>
</dbReference>